<feature type="transmembrane region" description="Helical" evidence="1">
    <location>
        <begin position="93"/>
        <end position="120"/>
    </location>
</feature>
<dbReference type="SUPFAM" id="SSF48208">
    <property type="entry name" value="Six-hairpin glycosidases"/>
    <property type="match status" value="1"/>
</dbReference>
<accession>X1AM86</accession>
<gene>
    <name evidence="2" type="ORF">S01H4_12158</name>
</gene>
<comment type="caution">
    <text evidence="2">The sequence shown here is derived from an EMBL/GenBank/DDBJ whole genome shotgun (WGS) entry which is preliminary data.</text>
</comment>
<sequence length="187" mass="21742">PTFQLDGFGAFLWGVAQHVRLTGSREVLVKGKGGIDLTIRYLSLLWDHFCYDCWEEYGDKIHISTLASIYGGLSNINYFIKNNSQFFPFSYKFIIFLLLFTIGFFNLIFIQAILPLSLLYKQIHYHFRPLVTTPWIKYLWKITNTITAGIEATVVAANNNPHWVRYWLWKRAIATGKVRREPSLIAT</sequence>
<dbReference type="InterPro" id="IPR012341">
    <property type="entry name" value="6hp_glycosidase-like_sf"/>
</dbReference>
<keyword evidence="1" id="KW-0812">Transmembrane</keyword>
<organism evidence="2">
    <name type="scientific">marine sediment metagenome</name>
    <dbReference type="NCBI Taxonomy" id="412755"/>
    <lineage>
        <taxon>unclassified sequences</taxon>
        <taxon>metagenomes</taxon>
        <taxon>ecological metagenomes</taxon>
    </lineage>
</organism>
<dbReference type="InterPro" id="IPR008928">
    <property type="entry name" value="6-hairpin_glycosidase_sf"/>
</dbReference>
<reference evidence="2" key="1">
    <citation type="journal article" date="2014" name="Front. Microbiol.">
        <title>High frequency of phylogenetically diverse reductive dehalogenase-homologous genes in deep subseafloor sedimentary metagenomes.</title>
        <authorList>
            <person name="Kawai M."/>
            <person name="Futagami T."/>
            <person name="Toyoda A."/>
            <person name="Takaki Y."/>
            <person name="Nishi S."/>
            <person name="Hori S."/>
            <person name="Arai W."/>
            <person name="Tsubouchi T."/>
            <person name="Morono Y."/>
            <person name="Uchiyama I."/>
            <person name="Ito T."/>
            <person name="Fujiyama A."/>
            <person name="Inagaki F."/>
            <person name="Takami H."/>
        </authorList>
    </citation>
    <scope>NUCLEOTIDE SEQUENCE</scope>
    <source>
        <strain evidence="2">Expedition CK06-06</strain>
    </source>
</reference>
<proteinExistence type="predicted"/>
<dbReference type="GO" id="GO:0005975">
    <property type="term" value="P:carbohydrate metabolic process"/>
    <property type="evidence" value="ECO:0007669"/>
    <property type="project" value="InterPro"/>
</dbReference>
<dbReference type="AlphaFoldDB" id="X1AM86"/>
<keyword evidence="1" id="KW-1133">Transmembrane helix</keyword>
<keyword evidence="1" id="KW-0472">Membrane</keyword>
<protein>
    <recommendedName>
        <fullName evidence="3">GH15-like domain-containing protein</fullName>
    </recommendedName>
</protein>
<dbReference type="EMBL" id="BART01005104">
    <property type="protein sequence ID" value="GAG61011.1"/>
    <property type="molecule type" value="Genomic_DNA"/>
</dbReference>
<evidence type="ECO:0008006" key="3">
    <source>
        <dbReference type="Google" id="ProtNLM"/>
    </source>
</evidence>
<evidence type="ECO:0000313" key="2">
    <source>
        <dbReference type="EMBL" id="GAG61011.1"/>
    </source>
</evidence>
<name>X1AM86_9ZZZZ</name>
<dbReference type="Gene3D" id="1.50.10.10">
    <property type="match status" value="1"/>
</dbReference>
<feature type="non-terminal residue" evidence="2">
    <location>
        <position position="1"/>
    </location>
</feature>
<evidence type="ECO:0000256" key="1">
    <source>
        <dbReference type="SAM" id="Phobius"/>
    </source>
</evidence>